<organism evidence="2 3">
    <name type="scientific">Hyphococcus luteus</name>
    <dbReference type="NCBI Taxonomy" id="2058213"/>
    <lineage>
        <taxon>Bacteria</taxon>
        <taxon>Pseudomonadati</taxon>
        <taxon>Pseudomonadota</taxon>
        <taxon>Alphaproteobacteria</taxon>
        <taxon>Parvularculales</taxon>
        <taxon>Parvularculaceae</taxon>
        <taxon>Hyphococcus</taxon>
    </lineage>
</organism>
<dbReference type="Gene3D" id="3.40.470.10">
    <property type="entry name" value="Uracil-DNA glycosylase-like domain"/>
    <property type="match status" value="1"/>
</dbReference>
<name>A0A2S7K0L9_9PROT</name>
<reference evidence="2 3" key="1">
    <citation type="submission" date="2017-12" db="EMBL/GenBank/DDBJ databases">
        <authorList>
            <person name="Hurst M.R.H."/>
        </authorList>
    </citation>
    <scope>NUCLEOTIDE SEQUENCE [LARGE SCALE GENOMIC DNA]</scope>
    <source>
        <strain evidence="2 3">SY-3-19</strain>
    </source>
</reference>
<accession>A0A2S7K0L9</accession>
<protein>
    <submittedName>
        <fullName evidence="2">Uracil-DNA glycosylase</fullName>
    </submittedName>
</protein>
<dbReference type="OrthoDB" id="4977218at2"/>
<dbReference type="SUPFAM" id="SSF52141">
    <property type="entry name" value="Uracil-DNA glycosylase-like"/>
    <property type="match status" value="1"/>
</dbReference>
<sequence length="231" mass="26442">MSSKDILNAIKLMEFENTFNPYFDRCPIYDTDEAPELRRYYLEEMLERAAAAELDAVWVGRDLGYRGGRRTGLALTDDVHFSHHLLRWGLEPTRPTCGEPVAERTAAAIWDILLRVNSPIFLWNVFPLHPFDKGDPFSNRAHNARERKAGADILVKIVEYIKPRRIIAIGNDAFNVLTAAFNSDHVCKVRHPSYGGQSEFLATMKLLYDGSLSEPEPDLFSVRRCEEQTVW</sequence>
<dbReference type="RefSeq" id="WP_104831228.1">
    <property type="nucleotide sequence ID" value="NZ_PJCH01000015.1"/>
</dbReference>
<dbReference type="Pfam" id="PF03167">
    <property type="entry name" value="UDG"/>
    <property type="match status" value="1"/>
</dbReference>
<feature type="domain" description="Uracil-DNA glycosylase-like" evidence="1">
    <location>
        <begin position="92"/>
        <end position="196"/>
    </location>
</feature>
<comment type="caution">
    <text evidence="2">The sequence shown here is derived from an EMBL/GenBank/DDBJ whole genome shotgun (WGS) entry which is preliminary data.</text>
</comment>
<dbReference type="AlphaFoldDB" id="A0A2S7K0L9"/>
<dbReference type="CDD" id="cd10035">
    <property type="entry name" value="UDG_like"/>
    <property type="match status" value="1"/>
</dbReference>
<dbReference type="InterPro" id="IPR005122">
    <property type="entry name" value="Uracil-DNA_glycosylase-like"/>
</dbReference>
<dbReference type="Proteomes" id="UP000239504">
    <property type="component" value="Unassembled WGS sequence"/>
</dbReference>
<proteinExistence type="predicted"/>
<keyword evidence="3" id="KW-1185">Reference proteome</keyword>
<evidence type="ECO:0000313" key="3">
    <source>
        <dbReference type="Proteomes" id="UP000239504"/>
    </source>
</evidence>
<dbReference type="InterPro" id="IPR036895">
    <property type="entry name" value="Uracil-DNA_glycosylase-like_sf"/>
</dbReference>
<gene>
    <name evidence="2" type="ORF">CW354_16685</name>
</gene>
<evidence type="ECO:0000313" key="2">
    <source>
        <dbReference type="EMBL" id="PQA86016.1"/>
    </source>
</evidence>
<dbReference type="EMBL" id="PJCH01000015">
    <property type="protein sequence ID" value="PQA86016.1"/>
    <property type="molecule type" value="Genomic_DNA"/>
</dbReference>
<evidence type="ECO:0000259" key="1">
    <source>
        <dbReference type="Pfam" id="PF03167"/>
    </source>
</evidence>